<dbReference type="Proteomes" id="UP000189738">
    <property type="component" value="Chromosome"/>
</dbReference>
<dbReference type="RefSeq" id="WP_035590675.1">
    <property type="nucleotide sequence ID" value="NZ_CCAB010000147.1"/>
</dbReference>
<dbReference type="AlphaFoldDB" id="X5KMC4"/>
<evidence type="ECO:0000313" key="3">
    <source>
        <dbReference type="EMBL" id="OPB48989.1"/>
    </source>
</evidence>
<feature type="signal peptide" evidence="1">
    <location>
        <begin position="1"/>
        <end position="19"/>
    </location>
</feature>
<gene>
    <name evidence="2" type="ORF">AYC66_00505</name>
    <name evidence="3" type="ORF">BAY09_02835</name>
</gene>
<proteinExistence type="predicted"/>
<keyword evidence="1" id="KW-0732">Signal</keyword>
<dbReference type="EMBL" id="MAHS01000010">
    <property type="protein sequence ID" value="OPB48989.1"/>
    <property type="molecule type" value="Genomic_DNA"/>
</dbReference>
<organism evidence="3">
    <name type="scientific">Elizabethkingia anophelis</name>
    <dbReference type="NCBI Taxonomy" id="1117645"/>
    <lineage>
        <taxon>Bacteria</taxon>
        <taxon>Pseudomonadati</taxon>
        <taxon>Bacteroidota</taxon>
        <taxon>Flavobacteriia</taxon>
        <taxon>Flavobacteriales</taxon>
        <taxon>Weeksellaceae</taxon>
        <taxon>Elizabethkingia</taxon>
    </lineage>
</organism>
<name>X5KMC4_9FLAO</name>
<sequence length="107" mass="12339">MKKIVFTLFTILLFAVCSAQSNIKIVKKQKVFSIERKKTDAICAKISTVFADYSCKEYTNKKYSKYSPDEEVNILLKKNKIRILYTSVKESGILSKKFDQLAKIVDE</sequence>
<evidence type="ECO:0000313" key="2">
    <source>
        <dbReference type="EMBL" id="AQX49253.1"/>
    </source>
</evidence>
<reference evidence="3" key="2">
    <citation type="submission" date="2016-06" db="EMBL/GenBank/DDBJ databases">
        <authorList>
            <person name="Nicholson A.C."/>
        </authorList>
    </citation>
    <scope>NUCLEOTIDE SEQUENCE [LARGE SCALE GENOMIC DNA]</scope>
    <source>
        <strain evidence="3">E6809</strain>
    </source>
</reference>
<reference evidence="2 4" key="1">
    <citation type="submission" date="2016-02" db="EMBL/GenBank/DDBJ databases">
        <authorList>
            <person name="Nicholson A.C."/>
            <person name="Humrighouse B.W."/>
            <person name="Loparev V."/>
            <person name="Emery B."/>
            <person name="Graziano J."/>
            <person name="McQuiston J.R."/>
        </authorList>
    </citation>
    <scope>NUCLEOTIDE SEQUENCE [LARGE SCALE GENOMIC DNA]</scope>
    <source>
        <strain evidence="2 4">E6809</strain>
    </source>
</reference>
<evidence type="ECO:0000256" key="1">
    <source>
        <dbReference type="SAM" id="SignalP"/>
    </source>
</evidence>
<dbReference type="EMBL" id="CP014339">
    <property type="protein sequence ID" value="AQX49253.1"/>
    <property type="molecule type" value="Genomic_DNA"/>
</dbReference>
<accession>X5KMC4</accession>
<feature type="chain" id="PRO_5043310065" evidence="1">
    <location>
        <begin position="20"/>
        <end position="107"/>
    </location>
</feature>
<protein>
    <submittedName>
        <fullName evidence="3">Uncharacterized protein</fullName>
    </submittedName>
</protein>
<evidence type="ECO:0000313" key="4">
    <source>
        <dbReference type="Proteomes" id="UP000189738"/>
    </source>
</evidence>